<sequence>MEETYLLNVEGVKKKILHGGQGELPKLQDGSKITFHFQTLKDDFERTVIDDSREAGIPMEIIVGKMFKLEIWETLLSSMRAGEVAEFWCDAIHTGMYALVSRGMRRIAEGRDPLEGQKHRCGMGNMFDYHSTGYDDLDELQRTPQPLIFIMELFRVEEPSAYKRDTWAMSKEEKLAAVPVLHSEGNRLVLQEREEEEEEKEEREEGEEEEEKGEDEEKEEREEEEKEEESPAAEMEKLAAGGLGADEELGGGAEVPPCPIAVTEGSGAPPEWCSKSRELGATTLGHSQP</sequence>
<evidence type="ECO:0000256" key="1">
    <source>
        <dbReference type="ARBA" id="ARBA00004496"/>
    </source>
</evidence>
<feature type="domain" description="AIP/AIPL N-terminal FKBP-type PPIase" evidence="6">
    <location>
        <begin position="30"/>
        <end position="154"/>
    </location>
</feature>
<dbReference type="OrthoDB" id="5829758at2759"/>
<keyword evidence="2" id="KW-0963">Cytoplasm</keyword>
<evidence type="ECO:0000256" key="2">
    <source>
        <dbReference type="ARBA" id="ARBA00022490"/>
    </source>
</evidence>
<evidence type="ECO:0000313" key="8">
    <source>
        <dbReference type="Proteomes" id="UP000233556"/>
    </source>
</evidence>
<accession>A0A2I0TS27</accession>
<dbReference type="PANTHER" id="PTHR11242:SF1">
    <property type="entry name" value="PPIASE FKBP-TYPE DOMAIN-CONTAINING PROTEIN"/>
    <property type="match status" value="1"/>
</dbReference>
<dbReference type="InterPro" id="IPR056277">
    <property type="entry name" value="PPIase_AIP"/>
</dbReference>
<dbReference type="Pfam" id="PF23322">
    <property type="entry name" value="PPIase_AIP"/>
    <property type="match status" value="1"/>
</dbReference>
<feature type="region of interest" description="Disordered" evidence="5">
    <location>
        <begin position="186"/>
        <end position="289"/>
    </location>
</feature>
<keyword evidence="3" id="KW-0677">Repeat</keyword>
<reference evidence="8" key="1">
    <citation type="submission" date="2017-11" db="EMBL/GenBank/DDBJ databases">
        <authorList>
            <person name="Lima N.C."/>
            <person name="Parody-Merino A.M."/>
            <person name="Battley P.F."/>
            <person name="Fidler A.E."/>
            <person name="Prosdocimi F."/>
        </authorList>
    </citation>
    <scope>NUCLEOTIDE SEQUENCE [LARGE SCALE GENOMIC DNA]</scope>
</reference>
<dbReference type="GO" id="GO:0003755">
    <property type="term" value="F:peptidyl-prolyl cis-trans isomerase activity"/>
    <property type="evidence" value="ECO:0007669"/>
    <property type="project" value="InterPro"/>
</dbReference>
<evidence type="ECO:0000256" key="4">
    <source>
        <dbReference type="ARBA" id="ARBA00022803"/>
    </source>
</evidence>
<protein>
    <submittedName>
        <fullName evidence="7">Aryl-hydrocarbon-interacting 1</fullName>
    </submittedName>
</protein>
<evidence type="ECO:0000313" key="7">
    <source>
        <dbReference type="EMBL" id="PKU36587.1"/>
    </source>
</evidence>
<name>A0A2I0TS27_LIMLA</name>
<feature type="compositionally biased region" description="Acidic residues" evidence="5">
    <location>
        <begin position="193"/>
        <end position="231"/>
    </location>
</feature>
<dbReference type="SUPFAM" id="SSF54534">
    <property type="entry name" value="FKBP-like"/>
    <property type="match status" value="1"/>
</dbReference>
<keyword evidence="8" id="KW-1185">Reference proteome</keyword>
<evidence type="ECO:0000256" key="3">
    <source>
        <dbReference type="ARBA" id="ARBA00022737"/>
    </source>
</evidence>
<evidence type="ECO:0000259" key="6">
    <source>
        <dbReference type="Pfam" id="PF23322"/>
    </source>
</evidence>
<organism evidence="7 8">
    <name type="scientific">Limosa lapponica baueri</name>
    <dbReference type="NCBI Taxonomy" id="1758121"/>
    <lineage>
        <taxon>Eukaryota</taxon>
        <taxon>Metazoa</taxon>
        <taxon>Chordata</taxon>
        <taxon>Craniata</taxon>
        <taxon>Vertebrata</taxon>
        <taxon>Euteleostomi</taxon>
        <taxon>Archelosauria</taxon>
        <taxon>Archosauria</taxon>
        <taxon>Dinosauria</taxon>
        <taxon>Saurischia</taxon>
        <taxon>Theropoda</taxon>
        <taxon>Coelurosauria</taxon>
        <taxon>Aves</taxon>
        <taxon>Neognathae</taxon>
        <taxon>Neoaves</taxon>
        <taxon>Charadriiformes</taxon>
        <taxon>Scolopacidae</taxon>
        <taxon>Limosa</taxon>
    </lineage>
</organism>
<keyword evidence="4" id="KW-0802">TPR repeat</keyword>
<dbReference type="GO" id="GO:0005737">
    <property type="term" value="C:cytoplasm"/>
    <property type="evidence" value="ECO:0007669"/>
    <property type="project" value="UniProtKB-SubCell"/>
</dbReference>
<gene>
    <name evidence="7" type="ORF">llap_13109</name>
</gene>
<proteinExistence type="predicted"/>
<dbReference type="AlphaFoldDB" id="A0A2I0TS27"/>
<dbReference type="PANTHER" id="PTHR11242">
    <property type="entry name" value="ARYL HYDROCARBON RECEPTOR INTERACTING PROTEIN RELATED"/>
    <property type="match status" value="1"/>
</dbReference>
<dbReference type="EMBL" id="KZ507549">
    <property type="protein sequence ID" value="PKU36587.1"/>
    <property type="molecule type" value="Genomic_DNA"/>
</dbReference>
<evidence type="ECO:0000256" key="5">
    <source>
        <dbReference type="SAM" id="MobiDB-lite"/>
    </source>
</evidence>
<dbReference type="InterPro" id="IPR046357">
    <property type="entry name" value="PPIase_dom_sf"/>
</dbReference>
<dbReference type="Proteomes" id="UP000233556">
    <property type="component" value="Unassembled WGS sequence"/>
</dbReference>
<dbReference type="InterPro" id="IPR039663">
    <property type="entry name" value="AIP/AIPL1/TTC9"/>
</dbReference>
<comment type="subcellular location">
    <subcellularLocation>
        <location evidence="1">Cytoplasm</location>
    </subcellularLocation>
</comment>
<reference evidence="8" key="2">
    <citation type="submission" date="2017-12" db="EMBL/GenBank/DDBJ databases">
        <title>Genome sequence of the Bar-tailed Godwit (Limosa lapponica baueri).</title>
        <authorList>
            <person name="Lima N.C.B."/>
            <person name="Parody-Merino A.M."/>
            <person name="Battley P.F."/>
            <person name="Fidler A.E."/>
            <person name="Prosdocimi F."/>
        </authorList>
    </citation>
    <scope>NUCLEOTIDE SEQUENCE [LARGE SCALE GENOMIC DNA]</scope>
</reference>
<dbReference type="Gene3D" id="3.10.50.40">
    <property type="match status" value="1"/>
</dbReference>